<feature type="transmembrane region" description="Helical" evidence="1">
    <location>
        <begin position="305"/>
        <end position="324"/>
    </location>
</feature>
<dbReference type="RefSeq" id="WP_324778862.1">
    <property type="nucleotide sequence ID" value="NZ_CP141769.1"/>
</dbReference>
<evidence type="ECO:0008006" key="4">
    <source>
        <dbReference type="Google" id="ProtNLM"/>
    </source>
</evidence>
<keyword evidence="3" id="KW-1185">Reference proteome</keyword>
<feature type="transmembrane region" description="Helical" evidence="1">
    <location>
        <begin position="125"/>
        <end position="144"/>
    </location>
</feature>
<feature type="transmembrane region" description="Helical" evidence="1">
    <location>
        <begin position="229"/>
        <end position="252"/>
    </location>
</feature>
<feature type="transmembrane region" description="Helical" evidence="1">
    <location>
        <begin position="69"/>
        <end position="86"/>
    </location>
</feature>
<reference evidence="2 3" key="1">
    <citation type="submission" date="2023-12" db="EMBL/GenBank/DDBJ databases">
        <title>Thiobacillus sedimentum sp. nov., a chemolithoautotrophic sulfur-oxidizing bacterium isolated from freshwater sediment.</title>
        <authorList>
            <person name="Luo J."/>
            <person name="Dai C."/>
        </authorList>
    </citation>
    <scope>NUCLEOTIDE SEQUENCE [LARGE SCALE GENOMIC DNA]</scope>
    <source>
        <strain evidence="2 3">SCUT-2</strain>
    </source>
</reference>
<protein>
    <recommendedName>
        <fullName evidence="4">O-antigen ligase domain-containing protein</fullName>
    </recommendedName>
</protein>
<dbReference type="Proteomes" id="UP001334732">
    <property type="component" value="Chromosome"/>
</dbReference>
<proteinExistence type="predicted"/>
<sequence>MASTLYIPRSPSVSGSLGLPLILGIAGVTILLAIFFGLIAVSANIILVALSVGLIVGALLVVRPGWNIWLILSMGLLVAGVLPIWVDFIATKAVWGISILGFVLLASALFKLIGVPGVARNTPAFIWAALIFLFFVVVGSLAQWHGAGEFLSGFKRYFQMWGLMFALCWLSIDERDIRRWRGFLLVAALVQLPFAVYELIKLVPLREGYASSMPGLVPIDVVAGTFGSYLYAGGASAEMATFLIIVLGFLLARKKEKQLSAARLFLLAPLVIAPLFLGETKVVVILLPLMFLVLYRREMIARPHYALAALAMGAVFTIAAGYAYSSLSKKSLDQQVADILDYNVYDRGYGNSLLNRTTVLTFWAEKQDMQDPISMVFGNGVGSAQSGATLAPGHIGMRYERYGIGLTAASTLLWETGLFGFGLFLLTSLLAWRTAGRLIRSVTDPLVRADLIAIQAAIAIFTFYLFYELSVLQILGFQIVFVSLLGYLAWLYRKYGPA</sequence>
<feature type="transmembrane region" description="Helical" evidence="1">
    <location>
        <begin position="404"/>
        <end position="426"/>
    </location>
</feature>
<organism evidence="2 3">
    <name type="scientific">Thiobacillus sedimenti</name>
    <dbReference type="NCBI Taxonomy" id="3110231"/>
    <lineage>
        <taxon>Bacteria</taxon>
        <taxon>Pseudomonadati</taxon>
        <taxon>Pseudomonadota</taxon>
        <taxon>Betaproteobacteria</taxon>
        <taxon>Nitrosomonadales</taxon>
        <taxon>Thiobacillaceae</taxon>
        <taxon>Thiobacillus</taxon>
    </lineage>
</organism>
<feature type="transmembrane region" description="Helical" evidence="1">
    <location>
        <begin position="92"/>
        <end position="113"/>
    </location>
</feature>
<feature type="transmembrane region" description="Helical" evidence="1">
    <location>
        <begin position="156"/>
        <end position="172"/>
    </location>
</feature>
<keyword evidence="1" id="KW-1133">Transmembrane helix</keyword>
<feature type="transmembrane region" description="Helical" evidence="1">
    <location>
        <begin position="446"/>
        <end position="467"/>
    </location>
</feature>
<feature type="transmembrane region" description="Helical" evidence="1">
    <location>
        <begin position="264"/>
        <end position="293"/>
    </location>
</feature>
<dbReference type="EMBL" id="CP141769">
    <property type="protein sequence ID" value="WRS38332.1"/>
    <property type="molecule type" value="Genomic_DNA"/>
</dbReference>
<evidence type="ECO:0000313" key="3">
    <source>
        <dbReference type="Proteomes" id="UP001334732"/>
    </source>
</evidence>
<evidence type="ECO:0000256" key="1">
    <source>
        <dbReference type="SAM" id="Phobius"/>
    </source>
</evidence>
<accession>A0ABZ1CGH0</accession>
<feature type="transmembrane region" description="Helical" evidence="1">
    <location>
        <begin position="184"/>
        <end position="203"/>
    </location>
</feature>
<feature type="transmembrane region" description="Helical" evidence="1">
    <location>
        <begin position="21"/>
        <end position="39"/>
    </location>
</feature>
<keyword evidence="1" id="KW-0472">Membrane</keyword>
<gene>
    <name evidence="2" type="ORF">VA613_09970</name>
</gene>
<keyword evidence="1" id="KW-0812">Transmembrane</keyword>
<feature type="transmembrane region" description="Helical" evidence="1">
    <location>
        <begin position="474"/>
        <end position="492"/>
    </location>
</feature>
<name>A0ABZ1CGH0_9PROT</name>
<evidence type="ECO:0000313" key="2">
    <source>
        <dbReference type="EMBL" id="WRS38332.1"/>
    </source>
</evidence>
<feature type="transmembrane region" description="Helical" evidence="1">
    <location>
        <begin position="45"/>
        <end position="62"/>
    </location>
</feature>